<evidence type="ECO:0000313" key="2">
    <source>
        <dbReference type="EMBL" id="VDK54170.1"/>
    </source>
</evidence>
<proteinExistence type="predicted"/>
<dbReference type="EMBL" id="UYRV01006964">
    <property type="protein sequence ID" value="VDK54170.1"/>
    <property type="molecule type" value="Genomic_DNA"/>
</dbReference>
<accession>A0A3P6RHH0</accession>
<protein>
    <submittedName>
        <fullName evidence="2">Uncharacterized protein</fullName>
    </submittedName>
</protein>
<evidence type="ECO:0000313" key="3">
    <source>
        <dbReference type="Proteomes" id="UP000271889"/>
    </source>
</evidence>
<keyword evidence="3" id="KW-1185">Reference proteome</keyword>
<dbReference type="Proteomes" id="UP000271889">
    <property type="component" value="Unassembled WGS sequence"/>
</dbReference>
<dbReference type="InterPro" id="IPR035127">
    <property type="entry name" value="SL4P"/>
</dbReference>
<name>A0A3P6RHH0_CYLGO</name>
<feature type="compositionally biased region" description="Basic and acidic residues" evidence="1">
    <location>
        <begin position="104"/>
        <end position="117"/>
    </location>
</feature>
<evidence type="ECO:0000256" key="1">
    <source>
        <dbReference type="SAM" id="MobiDB-lite"/>
    </source>
</evidence>
<feature type="region of interest" description="Disordered" evidence="1">
    <location>
        <begin position="84"/>
        <end position="125"/>
    </location>
</feature>
<sequence length="181" mass="21460">MSEDREVNVRLCYANIPTITISYKDKKDLFKKFKQQLKTLPFNTDELYFIDQNNDSSEIRTADNLKEAVDRGYNYINLYVRSDNSDHGLVSCSSSDEDEESGKDEEKKETSRSESISKHHRSKCRHRSLSPSEHYHRYYPPWGYIPWNMNPQYMYGPPPFYDSHAEESCSRRQNKCPYCRN</sequence>
<gene>
    <name evidence="2" type="ORF">CGOC_LOCUS2922</name>
</gene>
<reference evidence="2 3" key="1">
    <citation type="submission" date="2018-11" db="EMBL/GenBank/DDBJ databases">
        <authorList>
            <consortium name="Pathogen Informatics"/>
        </authorList>
    </citation>
    <scope>NUCLEOTIDE SEQUENCE [LARGE SCALE GENOMIC DNA]</scope>
</reference>
<dbReference type="Pfam" id="PF17618">
    <property type="entry name" value="SL4P"/>
    <property type="match status" value="1"/>
</dbReference>
<dbReference type="AlphaFoldDB" id="A0A3P6RHH0"/>
<organism evidence="2 3">
    <name type="scientific">Cylicostephanus goldi</name>
    <name type="common">Nematode worm</name>
    <dbReference type="NCBI Taxonomy" id="71465"/>
    <lineage>
        <taxon>Eukaryota</taxon>
        <taxon>Metazoa</taxon>
        <taxon>Ecdysozoa</taxon>
        <taxon>Nematoda</taxon>
        <taxon>Chromadorea</taxon>
        <taxon>Rhabditida</taxon>
        <taxon>Rhabditina</taxon>
        <taxon>Rhabditomorpha</taxon>
        <taxon>Strongyloidea</taxon>
        <taxon>Strongylidae</taxon>
        <taxon>Cylicostephanus</taxon>
    </lineage>
</organism>